<organism evidence="1 2">
    <name type="scientific">Pseudalgibacter alginicilyticus</name>
    <dbReference type="NCBI Taxonomy" id="1736674"/>
    <lineage>
        <taxon>Bacteria</taxon>
        <taxon>Pseudomonadati</taxon>
        <taxon>Bacteroidota</taxon>
        <taxon>Flavobacteriia</taxon>
        <taxon>Flavobacteriales</taxon>
        <taxon>Flavobacteriaceae</taxon>
        <taxon>Pseudalgibacter</taxon>
    </lineage>
</organism>
<evidence type="ECO:0000313" key="1">
    <source>
        <dbReference type="EMBL" id="ALJ05742.1"/>
    </source>
</evidence>
<dbReference type="STRING" id="1736674.APS56_11670"/>
<keyword evidence="2" id="KW-1185">Reference proteome</keyword>
<dbReference type="AlphaFoldDB" id="A0A0N7HYN4"/>
<gene>
    <name evidence="1" type="ORF">APS56_11670</name>
</gene>
<sequence>MHKSKKQPQSIKVLRMNTTFTLKKQSLFLLVLLLGITYNYAQTDLPYFTDFEDNAGGWIDGGNDSKYVTNNNSSPEGNNSWEIKDDSGEASSFYQKFNLLNYTSVTISFSFESDGFDNNQDRFEVKLDGNRLERYKYKDYWNQNGRKQIATFTLNSTDYTFKSNSEITFESDSDNADKLYIDEISITGIKPIPCTTDAITLPWNEGFETANINEYTNNSSDLNGLCGWDYEKTRNGRLRFNVEEHTGSKAAFFDSNRDDRYSENYLIKTLNLSNYIDATDLELSFWFADYGDENHDNDAVWIRGNNTATWIKVYTINPENVTNNTWNEITNIDIDQLLNDAGQTVSSTFQIKLGQYDNYSQNYDGIAYDDIEITGTQYAIWRNGAWVNGIQPTLSIKTLIDDSYNTSTEGSFSCKTLNINTPYILTVDNNTYIEVENDVIVNGQIIVETQGSFVQNNNNGTIINNGLMSVNKETALMNQWYEYTYWSSPVSGETIGSGLLKSNTNRRFKFIAQNFIDAKAEVGNNNAKDAGQDDIDDDGNDWAWVSGTTIMTPGVGYASTSNQSIFNNTPGTSKRIAYTFEGTFNNGIYSLPIYRNDTELKDNNWNFIGNPYPSAIDADLFLAANSNISTDITSTKSLSGAIYLWSQNTPPSGTTNGNEQLNFSNDDYAIINFLGQIAGGDGIKPSRYIPSGQGFFVSMDNAASATSLSDNVYSSNVIFNNSMRVKGPTENSQFFKSSNVKEKSTNTEINKLWLNLSSDNGVYNQILVGYINGATNNDDGAAYDATKYPTSGAALYSTITGSNQKYAIQSKAVNNMNKDEVISLGFSTTINAATLYKLSIDDIEGDFLTDNAIYLKDNLLNKTHNLSDSDYTFTSETGEFNNRFEIVFNTNTLSINTTTTNQTDLSIVEFQNNQVQFSVFNNLNIESVSIFNLLGKQLYQFKGGNSKETYNLSKLNNIVYIAKVTLSNGAVIIKKAVKK</sequence>
<accession>A0A0N7HYN4</accession>
<protein>
    <submittedName>
        <fullName evidence="1">Uncharacterized protein</fullName>
    </submittedName>
</protein>
<dbReference type="KEGG" id="ahz:APS56_11670"/>
<proteinExistence type="predicted"/>
<dbReference type="EMBL" id="CP012898">
    <property type="protein sequence ID" value="ALJ05742.1"/>
    <property type="molecule type" value="Genomic_DNA"/>
</dbReference>
<reference evidence="1 2" key="1">
    <citation type="submission" date="2015-10" db="EMBL/GenBank/DDBJ databases">
        <authorList>
            <person name="Gilbert D.G."/>
        </authorList>
    </citation>
    <scope>NUCLEOTIDE SEQUENCE [LARGE SCALE GENOMIC DNA]</scope>
    <source>
        <strain evidence="2">HZ-22</strain>
    </source>
</reference>
<dbReference type="PATRIC" id="fig|1736674.3.peg.2392"/>
<dbReference type="Gene3D" id="2.60.120.260">
    <property type="entry name" value="Galactose-binding domain-like"/>
    <property type="match status" value="1"/>
</dbReference>
<name>A0A0N7HYN4_9FLAO</name>
<dbReference type="OrthoDB" id="1652165at2"/>
<evidence type="ECO:0000313" key="2">
    <source>
        <dbReference type="Proteomes" id="UP000057981"/>
    </source>
</evidence>
<dbReference type="Proteomes" id="UP000057981">
    <property type="component" value="Chromosome"/>
</dbReference>